<gene>
    <name evidence="2" type="ordered locus">Mmc1_2374</name>
</gene>
<reference evidence="2 3" key="2">
    <citation type="journal article" date="2012" name="Int. J. Syst. Evol. Microbiol.">
        <title>Magnetococcus marinus gen. nov., sp. nov., a marine, magnetotactic bacterium that represents a novel lineage (Magnetococcaceae fam. nov.; Magnetococcales ord. nov.) at the base of the Alphaproteobacteria.</title>
        <authorList>
            <person name="Bazylinski D.A."/>
            <person name="Williams T.J."/>
            <person name="Lefevre C.T."/>
            <person name="Berg R.J."/>
            <person name="Zhang C.L."/>
            <person name="Bowser S.S."/>
            <person name="Dean A.J."/>
            <person name="Beveridge T.J."/>
        </authorList>
    </citation>
    <scope>NUCLEOTIDE SEQUENCE [LARGE SCALE GENOMIC DNA]</scope>
    <source>
        <strain evidence="3">ATCC BAA-1437 / JCM 17883 / MC-1</strain>
    </source>
</reference>
<evidence type="ECO:0000313" key="2">
    <source>
        <dbReference type="EMBL" id="ABK44874.1"/>
    </source>
</evidence>
<protein>
    <submittedName>
        <fullName evidence="2">Uncharacterized protein</fullName>
    </submittedName>
</protein>
<dbReference type="KEGG" id="mgm:Mmc1_2374"/>
<sequence>MSNTENRSNDNEAVFQINIAYSAEEDRLLLRLNDAHSHEYRFWITRHLIIRVWPALLKFLRQFSTGTATALTPEAEEMMLDFAQQSANEKVDFERQYRADASTLPLGDAPILVHTITFTPKEKLLELSLRPKVGLGMTVNMDVTLLHAVCKLILTRVNQVDWGVTFSLKDEPYQPQPDSPPRSTPPSLPPAPGSGQLH</sequence>
<evidence type="ECO:0000256" key="1">
    <source>
        <dbReference type="SAM" id="MobiDB-lite"/>
    </source>
</evidence>
<keyword evidence="3" id="KW-1185">Reference proteome</keyword>
<feature type="compositionally biased region" description="Pro residues" evidence="1">
    <location>
        <begin position="174"/>
        <end position="192"/>
    </location>
</feature>
<dbReference type="HOGENOM" id="CLU_119521_0_0_5"/>
<feature type="region of interest" description="Disordered" evidence="1">
    <location>
        <begin position="169"/>
        <end position="198"/>
    </location>
</feature>
<proteinExistence type="predicted"/>
<accession>A0LA81</accession>
<organism evidence="2 3">
    <name type="scientific">Magnetococcus marinus (strain ATCC BAA-1437 / JCM 17883 / MC-1)</name>
    <dbReference type="NCBI Taxonomy" id="156889"/>
    <lineage>
        <taxon>Bacteria</taxon>
        <taxon>Pseudomonadati</taxon>
        <taxon>Pseudomonadota</taxon>
        <taxon>Magnetococcia</taxon>
        <taxon>Magnetococcales</taxon>
        <taxon>Magnetococcaceae</taxon>
        <taxon>Magnetococcus</taxon>
    </lineage>
</organism>
<evidence type="ECO:0000313" key="3">
    <source>
        <dbReference type="Proteomes" id="UP000002586"/>
    </source>
</evidence>
<dbReference type="EMBL" id="CP000471">
    <property type="protein sequence ID" value="ABK44874.1"/>
    <property type="molecule type" value="Genomic_DNA"/>
</dbReference>
<dbReference type="RefSeq" id="WP_011713994.1">
    <property type="nucleotide sequence ID" value="NC_008576.1"/>
</dbReference>
<dbReference type="Proteomes" id="UP000002586">
    <property type="component" value="Chromosome"/>
</dbReference>
<name>A0LA81_MAGMM</name>
<dbReference type="AlphaFoldDB" id="A0LA81"/>
<reference evidence="3" key="1">
    <citation type="journal article" date="2009" name="Appl. Environ. Microbiol.">
        <title>Complete genome sequence of the chemolithoautotrophic marine magnetotactic coccus strain MC-1.</title>
        <authorList>
            <person name="Schubbe S."/>
            <person name="Williams T.J."/>
            <person name="Xie G."/>
            <person name="Kiss H.E."/>
            <person name="Brettin T.S."/>
            <person name="Martinez D."/>
            <person name="Ross C.A."/>
            <person name="Schuler D."/>
            <person name="Cox B.L."/>
            <person name="Nealson K.H."/>
            <person name="Bazylinski D.A."/>
        </authorList>
    </citation>
    <scope>NUCLEOTIDE SEQUENCE [LARGE SCALE GENOMIC DNA]</scope>
    <source>
        <strain evidence="3">ATCC BAA-1437 / JCM 17883 / MC-1</strain>
    </source>
</reference>
<dbReference type="OrthoDB" id="9795237at2"/>